<comment type="function">
    <text evidence="8 10 11">Involved in peptidoglycan biosynthesis. Transports lipid-linked peptidoglycan precursors from the inner to the outer leaflet of the cytoplasmic membrane.</text>
</comment>
<dbReference type="UniPathway" id="UPA00219"/>
<evidence type="ECO:0000256" key="9">
    <source>
        <dbReference type="ARBA" id="ARBA00061532"/>
    </source>
</evidence>
<feature type="transmembrane region" description="Helical" evidence="10">
    <location>
        <begin position="241"/>
        <end position="262"/>
    </location>
</feature>
<evidence type="ECO:0000256" key="5">
    <source>
        <dbReference type="ARBA" id="ARBA00022984"/>
    </source>
</evidence>
<dbReference type="Proteomes" id="UP000199664">
    <property type="component" value="Unassembled WGS sequence"/>
</dbReference>
<keyword evidence="5 10" id="KW-0573">Peptidoglycan synthesis</keyword>
<keyword evidence="10" id="KW-0997">Cell inner membrane</keyword>
<keyword evidence="10 11" id="KW-0813">Transport</keyword>
<dbReference type="PANTHER" id="PTHR47019:SF1">
    <property type="entry name" value="LIPID II FLIPPASE MURJ"/>
    <property type="match status" value="1"/>
</dbReference>
<protein>
    <recommendedName>
        <fullName evidence="10">Probable lipid II flippase MurJ</fullName>
    </recommendedName>
</protein>
<dbReference type="InterPro" id="IPR004268">
    <property type="entry name" value="MurJ"/>
</dbReference>
<feature type="transmembrane region" description="Helical" evidence="10">
    <location>
        <begin position="282"/>
        <end position="302"/>
    </location>
</feature>
<keyword evidence="7 10" id="KW-0472">Membrane</keyword>
<feature type="transmembrane region" description="Helical" evidence="10">
    <location>
        <begin position="168"/>
        <end position="191"/>
    </location>
</feature>
<feature type="transmembrane region" description="Helical" evidence="10">
    <location>
        <begin position="492"/>
        <end position="517"/>
    </location>
</feature>
<dbReference type="GO" id="GO:0034204">
    <property type="term" value="P:lipid translocation"/>
    <property type="evidence" value="ECO:0007669"/>
    <property type="project" value="TreeGrafter"/>
</dbReference>
<evidence type="ECO:0000256" key="3">
    <source>
        <dbReference type="ARBA" id="ARBA00022692"/>
    </source>
</evidence>
<evidence type="ECO:0000313" key="13">
    <source>
        <dbReference type="Proteomes" id="UP000199664"/>
    </source>
</evidence>
<evidence type="ECO:0000256" key="2">
    <source>
        <dbReference type="ARBA" id="ARBA00022475"/>
    </source>
</evidence>
<reference evidence="13" key="1">
    <citation type="submission" date="2016-10" db="EMBL/GenBank/DDBJ databases">
        <authorList>
            <person name="Varghese N."/>
            <person name="Submissions S."/>
        </authorList>
    </citation>
    <scope>NUCLEOTIDE SEQUENCE [LARGE SCALE GENOMIC DNA]</scope>
    <source>
        <strain evidence="13">LMG 26383,CCUG 61248,R- 45681</strain>
    </source>
</reference>
<dbReference type="GO" id="GO:0005886">
    <property type="term" value="C:plasma membrane"/>
    <property type="evidence" value="ECO:0007669"/>
    <property type="project" value="UniProtKB-SubCell"/>
</dbReference>
<gene>
    <name evidence="10" type="primary">murJ</name>
    <name evidence="12" type="ORF">SAMN04515666_104482</name>
</gene>
<dbReference type="RefSeq" id="WP_091835779.1">
    <property type="nucleotide sequence ID" value="NZ_FOAN01000004.1"/>
</dbReference>
<evidence type="ECO:0000313" key="12">
    <source>
        <dbReference type="EMBL" id="SEL62191.1"/>
    </source>
</evidence>
<evidence type="ECO:0000256" key="11">
    <source>
        <dbReference type="PIRNR" id="PIRNR002869"/>
    </source>
</evidence>
<feature type="transmembrane region" description="Helical" evidence="10">
    <location>
        <begin position="102"/>
        <end position="128"/>
    </location>
</feature>
<dbReference type="Pfam" id="PF03023">
    <property type="entry name" value="MurJ"/>
    <property type="match status" value="1"/>
</dbReference>
<feature type="transmembrane region" description="Helical" evidence="10">
    <location>
        <begin position="314"/>
        <end position="337"/>
    </location>
</feature>
<dbReference type="NCBIfam" id="TIGR01695">
    <property type="entry name" value="murJ_mviN"/>
    <property type="match status" value="1"/>
</dbReference>
<keyword evidence="4 10" id="KW-0133">Cell shape</keyword>
<keyword evidence="3 10" id="KW-0812">Transmembrane</keyword>
<feature type="transmembrane region" description="Helical" evidence="10">
    <location>
        <begin position="140"/>
        <end position="161"/>
    </location>
</feature>
<dbReference type="HAMAP" id="MF_02078">
    <property type="entry name" value="MurJ_MviN"/>
    <property type="match status" value="1"/>
</dbReference>
<keyword evidence="13" id="KW-1185">Reference proteome</keyword>
<keyword evidence="6 10" id="KW-1133">Transmembrane helix</keyword>
<feature type="transmembrane region" description="Helical" evidence="10">
    <location>
        <begin position="451"/>
        <end position="472"/>
    </location>
</feature>
<feature type="transmembrane region" description="Helical" evidence="10">
    <location>
        <begin position="38"/>
        <end position="56"/>
    </location>
</feature>
<dbReference type="OrthoDB" id="9816572at2"/>
<dbReference type="GO" id="GO:0008360">
    <property type="term" value="P:regulation of cell shape"/>
    <property type="evidence" value="ECO:0007669"/>
    <property type="project" value="UniProtKB-UniRule"/>
</dbReference>
<dbReference type="PANTHER" id="PTHR47019">
    <property type="entry name" value="LIPID II FLIPPASE MURJ"/>
    <property type="match status" value="1"/>
</dbReference>
<dbReference type="GO" id="GO:0009252">
    <property type="term" value="P:peptidoglycan biosynthetic process"/>
    <property type="evidence" value="ECO:0007669"/>
    <property type="project" value="UniProtKB-UniRule"/>
</dbReference>
<accession>A0A1H7RPM3</accession>
<dbReference type="GO" id="GO:0071555">
    <property type="term" value="P:cell wall organization"/>
    <property type="evidence" value="ECO:0007669"/>
    <property type="project" value="UniProtKB-UniRule"/>
</dbReference>
<proteinExistence type="inferred from homology"/>
<dbReference type="EMBL" id="FOAN01000004">
    <property type="protein sequence ID" value="SEL62191.1"/>
    <property type="molecule type" value="Genomic_DNA"/>
</dbReference>
<feature type="transmembrane region" description="Helical" evidence="10">
    <location>
        <begin position="357"/>
        <end position="378"/>
    </location>
</feature>
<sequence>MSSSGEAEPPSSRLARDSLIVGAATILSRLLGFARDVLIARLLGAGPVADAFLAALRLPNLVRRVLGEGGLNAPFVPLYLAIKAERGEEAAKRFAGAAASQLGLLLLGFVVLAEIFAPWVVLGLAGGFADEPQTLALAAYYTRLMLPFVLLTTLAALLAALLNAEGRFTVAALAPALMNAILLAALLFALFRGGDAHGSATLLAACLSLTGLAHLAMILWRLLGIGLPRPGLRWSTDMSRLVRTGGATLLAASAAQLVLLISTQIASTGPGSVSALYYADRVFQLPLSFFGVAMGTVVLSAMAGERSQADHDALLGRALALGLALAIPAATALFVLAEPIVSVLFENGQFTAADRERTAAALAAFACGLPFALAAKVFGQVYFVRRQPRLPLIAGFAAVAVAALAGFALLGWRDAAMIGALAASLAFIVQAGLLAIHLLRAGLWRPRWTDGRTILAIIMAALLMIAVLEAMLRPLLSALDLGQPALWRAGALAVLCCAGAAVYAVAGFLLGAFDAVLPSRLLRLRGASVRTPRS</sequence>
<dbReference type="AlphaFoldDB" id="A0A1H7RPM3"/>
<evidence type="ECO:0000256" key="10">
    <source>
        <dbReference type="HAMAP-Rule" id="MF_02078"/>
    </source>
</evidence>
<dbReference type="STRING" id="1036779.SAMN04515666_104482"/>
<evidence type="ECO:0000256" key="8">
    <source>
        <dbReference type="ARBA" id="ARBA00060041"/>
    </source>
</evidence>
<evidence type="ECO:0000256" key="7">
    <source>
        <dbReference type="ARBA" id="ARBA00023136"/>
    </source>
</evidence>
<dbReference type="GO" id="GO:0015648">
    <property type="term" value="F:lipid-linked peptidoglycan transporter activity"/>
    <property type="evidence" value="ECO:0007669"/>
    <property type="project" value="UniProtKB-UniRule"/>
</dbReference>
<feature type="transmembrane region" description="Helical" evidence="10">
    <location>
        <begin position="197"/>
        <end position="220"/>
    </location>
</feature>
<organism evidence="12 13">
    <name type="scientific">Bosea lupini</name>
    <dbReference type="NCBI Taxonomy" id="1036779"/>
    <lineage>
        <taxon>Bacteria</taxon>
        <taxon>Pseudomonadati</taxon>
        <taxon>Pseudomonadota</taxon>
        <taxon>Alphaproteobacteria</taxon>
        <taxon>Hyphomicrobiales</taxon>
        <taxon>Boseaceae</taxon>
        <taxon>Bosea</taxon>
    </lineage>
</organism>
<comment type="subcellular location">
    <subcellularLocation>
        <location evidence="10">Cell inner membrane</location>
        <topology evidence="10">Multi-pass membrane protein</topology>
    </subcellularLocation>
    <subcellularLocation>
        <location evidence="1">Cell membrane</location>
        <topology evidence="1">Multi-pass membrane protein</topology>
    </subcellularLocation>
</comment>
<dbReference type="PRINTS" id="PR01806">
    <property type="entry name" value="VIRFACTRMVIN"/>
</dbReference>
<dbReference type="InterPro" id="IPR051050">
    <property type="entry name" value="Lipid_II_flippase_MurJ/MviN"/>
</dbReference>
<feature type="transmembrane region" description="Helical" evidence="10">
    <location>
        <begin position="416"/>
        <end position="439"/>
    </location>
</feature>
<evidence type="ECO:0000256" key="6">
    <source>
        <dbReference type="ARBA" id="ARBA00022989"/>
    </source>
</evidence>
<comment type="pathway">
    <text evidence="10">Cell wall biogenesis; peptidoglycan biosynthesis.</text>
</comment>
<comment type="similarity">
    <text evidence="9 10 11">Belongs to the MurJ/MviN family.</text>
</comment>
<evidence type="ECO:0000256" key="4">
    <source>
        <dbReference type="ARBA" id="ARBA00022960"/>
    </source>
</evidence>
<keyword evidence="2 10" id="KW-1003">Cell membrane</keyword>
<feature type="transmembrane region" description="Helical" evidence="10">
    <location>
        <begin position="390"/>
        <end position="410"/>
    </location>
</feature>
<dbReference type="PIRSF" id="PIRSF002869">
    <property type="entry name" value="MviN"/>
    <property type="match status" value="1"/>
</dbReference>
<keyword evidence="10 11" id="KW-0961">Cell wall biogenesis/degradation</keyword>
<evidence type="ECO:0000256" key="1">
    <source>
        <dbReference type="ARBA" id="ARBA00004651"/>
    </source>
</evidence>
<name>A0A1H7RPM3_9HYPH</name>